<accession>A0A7G6SS93</accession>
<proteinExistence type="predicted"/>
<sequence>MANAKYYVSKEADRWKVRYEDKDYAYNSRESALSAAVEAANGAASKGHAAEVLVQGVDGKWRTEWPAG</sequence>
<reference evidence="2" key="1">
    <citation type="journal article" date="2020" name="Mol. Plant Microbe">
        <title>Rhizobial microsymbionts of the narrowly endemic Oxytropis species growing in Kamchatka are characterized by significant genetic diversity and possess a set of genes that are associated with T3SS and T6SS secretion systems and can affect the development of symbiosis.</title>
        <authorList>
            <person name="Safronova V."/>
            <person name="Guro P."/>
            <person name="Sazanova A."/>
            <person name="Kuznetsova I."/>
            <person name="Belimov A."/>
            <person name="Yakubov V."/>
            <person name="Chirak E."/>
            <person name="Afonin A."/>
            <person name="Gogolev Y."/>
            <person name="Andronov E."/>
            <person name="Tikhonovich I."/>
        </authorList>
    </citation>
    <scope>NUCLEOTIDE SEQUENCE [LARGE SCALE GENOMIC DNA]</scope>
    <source>
        <strain evidence="2">583</strain>
    </source>
</reference>
<evidence type="ECO:0000313" key="1">
    <source>
        <dbReference type="EMBL" id="QND57375.1"/>
    </source>
</evidence>
<evidence type="ECO:0000313" key="2">
    <source>
        <dbReference type="Proteomes" id="UP000515465"/>
    </source>
</evidence>
<dbReference type="AlphaFoldDB" id="A0A7G6SS93"/>
<protein>
    <submittedName>
        <fullName evidence="1">DUF2188 domain-containing protein</fullName>
    </submittedName>
</protein>
<dbReference type="Pfam" id="PF09954">
    <property type="entry name" value="DUF2188"/>
    <property type="match status" value="1"/>
</dbReference>
<dbReference type="InterPro" id="IPR018691">
    <property type="entry name" value="DUF2188"/>
</dbReference>
<dbReference type="RefSeq" id="WP_183464199.1">
    <property type="nucleotide sequence ID" value="NZ_CP050296.1"/>
</dbReference>
<name>A0A7G6SS93_9HYPH</name>
<dbReference type="Proteomes" id="UP000515465">
    <property type="component" value="Chromosome"/>
</dbReference>
<gene>
    <name evidence="1" type="ORF">HB778_12685</name>
</gene>
<dbReference type="EMBL" id="CP050296">
    <property type="protein sequence ID" value="QND57375.1"/>
    <property type="molecule type" value="Genomic_DNA"/>
</dbReference>
<organism evidence="1 2">
    <name type="scientific">Mesorhizobium huakuii</name>
    <dbReference type="NCBI Taxonomy" id="28104"/>
    <lineage>
        <taxon>Bacteria</taxon>
        <taxon>Pseudomonadati</taxon>
        <taxon>Pseudomonadota</taxon>
        <taxon>Alphaproteobacteria</taxon>
        <taxon>Hyphomicrobiales</taxon>
        <taxon>Phyllobacteriaceae</taxon>
        <taxon>Mesorhizobium</taxon>
    </lineage>
</organism>